<protein>
    <submittedName>
        <fullName evidence="1">Phosphonate C-P lyase system protein PhnG</fullName>
    </submittedName>
</protein>
<proteinExistence type="predicted"/>
<dbReference type="AlphaFoldDB" id="A0A7X5F0R3"/>
<evidence type="ECO:0000313" key="1">
    <source>
        <dbReference type="EMBL" id="NBN77673.1"/>
    </source>
</evidence>
<dbReference type="GO" id="GO:0019634">
    <property type="term" value="P:organic phosphonate metabolic process"/>
    <property type="evidence" value="ECO:0007669"/>
    <property type="project" value="InterPro"/>
</dbReference>
<dbReference type="InterPro" id="IPR009609">
    <property type="entry name" value="Phosphonate_metab_PhnG"/>
</dbReference>
<dbReference type="Pfam" id="PF06754">
    <property type="entry name" value="PhnG"/>
    <property type="match status" value="1"/>
</dbReference>
<dbReference type="RefSeq" id="WP_161708042.1">
    <property type="nucleotide sequence ID" value="NZ_JAABLQ010000001.1"/>
</dbReference>
<comment type="caution">
    <text evidence="1">The sequence shown here is derived from an EMBL/GenBank/DDBJ whole genome shotgun (WGS) entry which is preliminary data.</text>
</comment>
<dbReference type="GO" id="GO:0015716">
    <property type="term" value="P:organic phosphonate transport"/>
    <property type="evidence" value="ECO:0007669"/>
    <property type="project" value="InterPro"/>
</dbReference>
<reference evidence="2" key="1">
    <citation type="submission" date="2020-01" db="EMBL/GenBank/DDBJ databases">
        <authorList>
            <person name="Fang Y."/>
            <person name="Sun R."/>
            <person name="Nie L."/>
            <person name="He J."/>
            <person name="Hao L."/>
            <person name="Wang L."/>
            <person name="Su S."/>
            <person name="Lv E."/>
            <person name="Zhang Z."/>
            <person name="Xie R."/>
            <person name="Liu H."/>
        </authorList>
    </citation>
    <scope>NUCLEOTIDE SEQUENCE [LARGE SCALE GENOMIC DNA]</scope>
    <source>
        <strain evidence="2">XCT-53</strain>
    </source>
</reference>
<organism evidence="1 2">
    <name type="scientific">Pannonibacter tanglangensis</name>
    <dbReference type="NCBI Taxonomy" id="2750084"/>
    <lineage>
        <taxon>Bacteria</taxon>
        <taxon>Pseudomonadati</taxon>
        <taxon>Pseudomonadota</taxon>
        <taxon>Alphaproteobacteria</taxon>
        <taxon>Hyphomicrobiales</taxon>
        <taxon>Stappiaceae</taxon>
        <taxon>Pannonibacter</taxon>
    </lineage>
</organism>
<dbReference type="EMBL" id="JAABLQ010000001">
    <property type="protein sequence ID" value="NBN77673.1"/>
    <property type="molecule type" value="Genomic_DNA"/>
</dbReference>
<dbReference type="NCBIfam" id="TIGR03293">
    <property type="entry name" value="PhnG_redo"/>
    <property type="match status" value="1"/>
</dbReference>
<dbReference type="Proteomes" id="UP000586722">
    <property type="component" value="Unassembled WGS sequence"/>
</dbReference>
<dbReference type="GO" id="GO:0016829">
    <property type="term" value="F:lyase activity"/>
    <property type="evidence" value="ECO:0007669"/>
    <property type="project" value="UniProtKB-KW"/>
</dbReference>
<accession>A0A7X5F0R3</accession>
<gene>
    <name evidence="1" type="primary">phnG</name>
    <name evidence="1" type="ORF">GWI72_05250</name>
</gene>
<keyword evidence="1" id="KW-0456">Lyase</keyword>
<name>A0A7X5F0R3_9HYPH</name>
<evidence type="ECO:0000313" key="2">
    <source>
        <dbReference type="Proteomes" id="UP000586722"/>
    </source>
</evidence>
<keyword evidence="2" id="KW-1185">Reference proteome</keyword>
<sequence>MTETTPTHEATSGHSAFLTALSHGDADSVKRFAEGLLPQLGAVEVLRSRTGLVMLPFRDTVKGTDFHLGEVLVAEAEVRLTDHDATGYGMVTGRDLEWAMAMALIDAAAAAGLTPTVLDAFVTGLEAANADRDRARLRAVEATRVDMETF</sequence>